<dbReference type="Pfam" id="PF00930">
    <property type="entry name" value="DPPIV_N"/>
    <property type="match status" value="1"/>
</dbReference>
<dbReference type="Gene3D" id="2.140.10.30">
    <property type="entry name" value="Dipeptidylpeptidase IV, N-terminal domain"/>
    <property type="match status" value="1"/>
</dbReference>
<evidence type="ECO:0000256" key="4">
    <source>
        <dbReference type="SAM" id="Phobius"/>
    </source>
</evidence>
<keyword evidence="4" id="KW-0472">Membrane</keyword>
<dbReference type="EMBL" id="OC939716">
    <property type="protein sequence ID" value="CAD7661747.1"/>
    <property type="molecule type" value="Genomic_DNA"/>
</dbReference>
<dbReference type="GO" id="GO:0008239">
    <property type="term" value="F:dipeptidyl-peptidase activity"/>
    <property type="evidence" value="ECO:0007669"/>
    <property type="project" value="TreeGrafter"/>
</dbReference>
<gene>
    <name evidence="6" type="ORF">ONB1V03_LOCUS18307</name>
</gene>
<accession>A0A7R9MKB8</accession>
<reference evidence="6" key="1">
    <citation type="submission" date="2020-11" db="EMBL/GenBank/DDBJ databases">
        <authorList>
            <person name="Tran Van P."/>
        </authorList>
    </citation>
    <scope>NUCLEOTIDE SEQUENCE</scope>
</reference>
<feature type="transmembrane region" description="Helical" evidence="4">
    <location>
        <begin position="12"/>
        <end position="36"/>
    </location>
</feature>
<dbReference type="OrthoDB" id="16520at2759"/>
<dbReference type="Proteomes" id="UP000728032">
    <property type="component" value="Unassembled WGS sequence"/>
</dbReference>
<evidence type="ECO:0000313" key="6">
    <source>
        <dbReference type="EMBL" id="CAD7661747.1"/>
    </source>
</evidence>
<feature type="non-terminal residue" evidence="6">
    <location>
        <position position="1"/>
    </location>
</feature>
<dbReference type="PANTHER" id="PTHR11731">
    <property type="entry name" value="PROTEASE FAMILY S9B,C DIPEPTIDYL-PEPTIDASE IV-RELATED"/>
    <property type="match status" value="1"/>
</dbReference>
<dbReference type="EMBL" id="CAJPVJ010024891">
    <property type="protein sequence ID" value="CAG2178883.1"/>
    <property type="molecule type" value="Genomic_DNA"/>
</dbReference>
<dbReference type="GO" id="GO:0004177">
    <property type="term" value="F:aminopeptidase activity"/>
    <property type="evidence" value="ECO:0007669"/>
    <property type="project" value="UniProtKB-KW"/>
</dbReference>
<dbReference type="GO" id="GO:0006508">
    <property type="term" value="P:proteolysis"/>
    <property type="evidence" value="ECO:0007669"/>
    <property type="project" value="InterPro"/>
</dbReference>
<dbReference type="PANTHER" id="PTHR11731:SF200">
    <property type="entry name" value="DIPEPTIDYL PEPTIDASE 10, ISOFORM B"/>
    <property type="match status" value="1"/>
</dbReference>
<dbReference type="InterPro" id="IPR002469">
    <property type="entry name" value="Peptidase_S9B_N"/>
</dbReference>
<evidence type="ECO:0000259" key="5">
    <source>
        <dbReference type="Pfam" id="PF00930"/>
    </source>
</evidence>
<dbReference type="SUPFAM" id="SSF82171">
    <property type="entry name" value="DPP6 N-terminal domain-like"/>
    <property type="match status" value="1"/>
</dbReference>
<dbReference type="GO" id="GO:0005886">
    <property type="term" value="C:plasma membrane"/>
    <property type="evidence" value="ECO:0007669"/>
    <property type="project" value="TreeGrafter"/>
</dbReference>
<keyword evidence="1" id="KW-0031">Aminopeptidase</keyword>
<proteinExistence type="predicted"/>
<evidence type="ECO:0000256" key="2">
    <source>
        <dbReference type="ARBA" id="ARBA00022825"/>
    </source>
</evidence>
<dbReference type="AlphaFoldDB" id="A0A7R9MKB8"/>
<keyword evidence="4" id="KW-0812">Transmembrane</keyword>
<protein>
    <recommendedName>
        <fullName evidence="5">Dipeptidylpeptidase IV N-terminal domain-containing protein</fullName>
    </recommendedName>
</protein>
<feature type="domain" description="Dipeptidylpeptidase IV N-terminal" evidence="5">
    <location>
        <begin position="104"/>
        <end position="233"/>
    </location>
</feature>
<keyword evidence="1" id="KW-0645">Protease</keyword>
<name>A0A7R9MKB8_9ACAR</name>
<keyword evidence="3" id="KW-0325">Glycoprotein</keyword>
<evidence type="ECO:0000313" key="7">
    <source>
        <dbReference type="Proteomes" id="UP000728032"/>
    </source>
</evidence>
<organism evidence="6">
    <name type="scientific">Oppiella nova</name>
    <dbReference type="NCBI Taxonomy" id="334625"/>
    <lineage>
        <taxon>Eukaryota</taxon>
        <taxon>Metazoa</taxon>
        <taxon>Ecdysozoa</taxon>
        <taxon>Arthropoda</taxon>
        <taxon>Chelicerata</taxon>
        <taxon>Arachnida</taxon>
        <taxon>Acari</taxon>
        <taxon>Acariformes</taxon>
        <taxon>Sarcoptiformes</taxon>
        <taxon>Oribatida</taxon>
        <taxon>Brachypylina</taxon>
        <taxon>Oppioidea</taxon>
        <taxon>Oppiidae</taxon>
        <taxon>Oppiella</taxon>
    </lineage>
</organism>
<keyword evidence="1" id="KW-0378">Hydrolase</keyword>
<dbReference type="InterPro" id="IPR050278">
    <property type="entry name" value="Serine_Prot_S9B/DPPIV"/>
</dbReference>
<evidence type="ECO:0000256" key="3">
    <source>
        <dbReference type="ARBA" id="ARBA00023180"/>
    </source>
</evidence>
<sequence>ELPVVDISSNNWKGVTIAVMVILAICGAIASSVVLINPDIQTKFSQKTNREKLQLDQVLQGVFSPSAFNGTWISDHELMYRDVSGDLVILDLNTLPLNPQPLVHNQLFRHTYIAKHLIYNIATEETVPLTAPNDKSQTELQFAGWGPKENSSQIVFIAKNTIYYQESALEADPKVIVNSIGDDIYNGIPDWVYEEEVLASSSALWWAPDGSKLCFAQFNDTRVDVMSYPWYGTGIDASNLYTKTI</sequence>
<keyword evidence="2" id="KW-0720">Serine protease</keyword>
<dbReference type="GO" id="GO:0008236">
    <property type="term" value="F:serine-type peptidase activity"/>
    <property type="evidence" value="ECO:0007669"/>
    <property type="project" value="UniProtKB-KW"/>
</dbReference>
<feature type="non-terminal residue" evidence="6">
    <location>
        <position position="245"/>
    </location>
</feature>
<keyword evidence="4" id="KW-1133">Transmembrane helix</keyword>
<keyword evidence="7" id="KW-1185">Reference proteome</keyword>
<evidence type="ECO:0000256" key="1">
    <source>
        <dbReference type="ARBA" id="ARBA00022438"/>
    </source>
</evidence>